<dbReference type="Proteomes" id="UP000440498">
    <property type="component" value="Unassembled WGS sequence"/>
</dbReference>
<organism evidence="1 2">
    <name type="scientific">Rugamonas aquatica</name>
    <dbReference type="NCBI Taxonomy" id="2743357"/>
    <lineage>
        <taxon>Bacteria</taxon>
        <taxon>Pseudomonadati</taxon>
        <taxon>Pseudomonadota</taxon>
        <taxon>Betaproteobacteria</taxon>
        <taxon>Burkholderiales</taxon>
        <taxon>Oxalobacteraceae</taxon>
        <taxon>Telluria group</taxon>
        <taxon>Rugamonas</taxon>
    </lineage>
</organism>
<protein>
    <recommendedName>
        <fullName evidence="3">Alpha/beta hydrolase</fullName>
    </recommendedName>
</protein>
<dbReference type="AlphaFoldDB" id="A0A6A7N6D6"/>
<sequence>MHTLTWIRRALLLIVLMLCACSTPYRPPQMLDAGTTFPGLIDLAARANGKTADVLLVHGICTHDASWAGVVVGQLMQSLGAAASPATLKAAVGPQVQIVSSTADTPAGRLRFDALIWSPLTTELKRQLCYDQTNKSSICDGAPPFTPTRASLNARFKDGLVDDCLSDALVYQGVARDDMQRRMRDAILQVLGNGDSAPNVPLVVISHSMGSKILFDTLLRMSAEAPGSRAALVAQQAVDRLRLLMMASNQIPLLSLADQQIATSLLAPAAPDSLQQLLQQRSAREGTTAADQRLTLVAFTDPSDLLSYTLQTEKYAAQGVAVYNILVSNAPTYFGLLERPDYAHENYLTNPDVGRLIACGVPSSTHCRAE</sequence>
<gene>
    <name evidence="1" type="ORF">GEV02_20215</name>
</gene>
<dbReference type="EMBL" id="WHUG01000008">
    <property type="protein sequence ID" value="MQA40481.1"/>
    <property type="molecule type" value="Genomic_DNA"/>
</dbReference>
<reference evidence="1 2" key="1">
    <citation type="submission" date="2019-10" db="EMBL/GenBank/DDBJ databases">
        <title>Two novel species isolated from a subtropical stream in China.</title>
        <authorList>
            <person name="Lu H."/>
        </authorList>
    </citation>
    <scope>NUCLEOTIDE SEQUENCE [LARGE SCALE GENOMIC DNA]</scope>
    <source>
        <strain evidence="1 2">FT29W</strain>
    </source>
</reference>
<evidence type="ECO:0008006" key="3">
    <source>
        <dbReference type="Google" id="ProtNLM"/>
    </source>
</evidence>
<comment type="caution">
    <text evidence="1">The sequence shown here is derived from an EMBL/GenBank/DDBJ whole genome shotgun (WGS) entry which is preliminary data.</text>
</comment>
<evidence type="ECO:0000313" key="2">
    <source>
        <dbReference type="Proteomes" id="UP000440498"/>
    </source>
</evidence>
<name>A0A6A7N6D6_9BURK</name>
<keyword evidence="2" id="KW-1185">Reference proteome</keyword>
<proteinExistence type="predicted"/>
<accession>A0A6A7N6D6</accession>
<dbReference type="RefSeq" id="WP_152839758.1">
    <property type="nucleotide sequence ID" value="NZ_WHUG01000008.1"/>
</dbReference>
<evidence type="ECO:0000313" key="1">
    <source>
        <dbReference type="EMBL" id="MQA40481.1"/>
    </source>
</evidence>